<evidence type="ECO:0000256" key="5">
    <source>
        <dbReference type="SAM" id="Phobius"/>
    </source>
</evidence>
<feature type="transmembrane region" description="Helical" evidence="5">
    <location>
        <begin position="301"/>
        <end position="323"/>
    </location>
</feature>
<evidence type="ECO:0000256" key="3">
    <source>
        <dbReference type="ARBA" id="ARBA00022679"/>
    </source>
</evidence>
<dbReference type="EC" id="2.7.13.3" evidence="7"/>
<dbReference type="CDD" id="cd06225">
    <property type="entry name" value="HAMP"/>
    <property type="match status" value="1"/>
</dbReference>
<evidence type="ECO:0000256" key="1">
    <source>
        <dbReference type="ARBA" id="ARBA00004370"/>
    </source>
</evidence>
<evidence type="ECO:0000259" key="6">
    <source>
        <dbReference type="PROSITE" id="PS50885"/>
    </source>
</evidence>
<evidence type="ECO:0000313" key="8">
    <source>
        <dbReference type="Proteomes" id="UP000306509"/>
    </source>
</evidence>
<dbReference type="InterPro" id="IPR050640">
    <property type="entry name" value="Bact_2-comp_sensor_kinase"/>
</dbReference>
<accession>A0A4U8Q5F8</accession>
<keyword evidence="5" id="KW-0472">Membrane</keyword>
<dbReference type="EMBL" id="QGQD01000067">
    <property type="protein sequence ID" value="TLC99678.1"/>
    <property type="molecule type" value="Genomic_DNA"/>
</dbReference>
<dbReference type="InterPro" id="IPR003660">
    <property type="entry name" value="HAMP_dom"/>
</dbReference>
<sequence>MFKKIKSKMHWKVMSSYIILLLVMLVGISTAVNYFNTKFVKTQIINYNSQAMAKVTYDLDAIFNRVAQYVANSNNQQLFESICFSGEEPYTFQTLKSQVDFEMDLKDNIYINNLGNVVNGVLIYYDKDHHVYVGEGMYLNRFDVKEADWYQQFAQMNKNDFIYGPVKEDYKPAGLSKSEVLLYIKRIPRSSKGMDDYVPFIMASVKFSEISSIFRQLDSQDRGIVVTDYEGNVIFSQHIAQENAHKIALRIEKPEEKAKDQNYTTISDKESFITSMYIPRYKWVVTTVDSNSVLFESVHHLVQTINLIFISCAILGILVSVYLSKRLMLPVKVLNDFMDTMEEEPEAFIKVSSNDEIGHIAQRFNKMKKRIQEMGARIYLSEVREKQAQISALQAQINPHFLYNTLDNIYCIAQIEEIDTIANLTQNLSNMMRYSINCKESRTTLEAELNHVRSYLAIINERYDHCVQLKVHVTKEDEMLETVKLLIQPVVENAWVHGILPKPGHKGIIDISVVRRGNYVDLIVSDDGRGIAKEQLDMLNKSLNSFSKEIRTPENKGFGIALINVNDRIKLLYGKDCGIRIESEEGIASRVIITQKDKTSCNKR</sequence>
<dbReference type="Pfam" id="PF02518">
    <property type="entry name" value="HATPase_c"/>
    <property type="match status" value="1"/>
</dbReference>
<dbReference type="Gene3D" id="6.10.340.10">
    <property type="match status" value="1"/>
</dbReference>
<dbReference type="Pfam" id="PF06580">
    <property type="entry name" value="His_kinase"/>
    <property type="match status" value="1"/>
</dbReference>
<dbReference type="PANTHER" id="PTHR34220:SF7">
    <property type="entry name" value="SENSOR HISTIDINE KINASE YPDA"/>
    <property type="match status" value="1"/>
</dbReference>
<name>A0A4U8Q5F8_9FIRM</name>
<dbReference type="Proteomes" id="UP000306509">
    <property type="component" value="Unassembled WGS sequence"/>
</dbReference>
<dbReference type="STRING" id="180332.GCA_000797495_00619"/>
<keyword evidence="5" id="KW-1133">Transmembrane helix</keyword>
<evidence type="ECO:0000256" key="4">
    <source>
        <dbReference type="ARBA" id="ARBA00022777"/>
    </source>
</evidence>
<dbReference type="InterPro" id="IPR003594">
    <property type="entry name" value="HATPase_dom"/>
</dbReference>
<dbReference type="InterPro" id="IPR010559">
    <property type="entry name" value="Sig_transdc_His_kin_internal"/>
</dbReference>
<dbReference type="PANTHER" id="PTHR34220">
    <property type="entry name" value="SENSOR HISTIDINE KINASE YPDA"/>
    <property type="match status" value="1"/>
</dbReference>
<evidence type="ECO:0000313" key="7">
    <source>
        <dbReference type="EMBL" id="TLC99678.1"/>
    </source>
</evidence>
<keyword evidence="2" id="KW-0597">Phosphoprotein</keyword>
<keyword evidence="5" id="KW-0812">Transmembrane</keyword>
<dbReference type="PROSITE" id="PS50885">
    <property type="entry name" value="HAMP"/>
    <property type="match status" value="1"/>
</dbReference>
<reference evidence="7 8" key="1">
    <citation type="journal article" date="2019" name="Anaerobe">
        <title>Detection of Robinsoniella peoriensis in multiple bone samples of a trauma patient.</title>
        <authorList>
            <person name="Schrottner P."/>
            <person name="Hartwich K."/>
            <person name="Bunk B."/>
            <person name="Schober I."/>
            <person name="Helbig S."/>
            <person name="Rudolph W.W."/>
            <person name="Gunzer F."/>
        </authorList>
    </citation>
    <scope>NUCLEOTIDE SEQUENCE [LARGE SCALE GENOMIC DNA]</scope>
    <source>
        <strain evidence="7 8">DSM 106044</strain>
    </source>
</reference>
<dbReference type="RefSeq" id="WP_161597382.1">
    <property type="nucleotide sequence ID" value="NZ_QGQD01000067.1"/>
</dbReference>
<organism evidence="7 8">
    <name type="scientific">Robinsoniella peoriensis</name>
    <dbReference type="NCBI Taxonomy" id="180332"/>
    <lineage>
        <taxon>Bacteria</taxon>
        <taxon>Bacillati</taxon>
        <taxon>Bacillota</taxon>
        <taxon>Clostridia</taxon>
        <taxon>Lachnospirales</taxon>
        <taxon>Lachnospiraceae</taxon>
        <taxon>Robinsoniella</taxon>
    </lineage>
</organism>
<keyword evidence="8" id="KW-1185">Reference proteome</keyword>
<protein>
    <submittedName>
        <fullName evidence="7">Sensor histidine kinase YpdA</fullName>
        <ecNumber evidence="7">2.7.13.3</ecNumber>
    </submittedName>
</protein>
<dbReference type="SUPFAM" id="SSF55874">
    <property type="entry name" value="ATPase domain of HSP90 chaperone/DNA topoisomerase II/histidine kinase"/>
    <property type="match status" value="1"/>
</dbReference>
<proteinExistence type="predicted"/>
<feature type="domain" description="HAMP" evidence="6">
    <location>
        <begin position="325"/>
        <end position="376"/>
    </location>
</feature>
<dbReference type="AlphaFoldDB" id="A0A4U8Q5F8"/>
<keyword evidence="4 7" id="KW-0418">Kinase</keyword>
<gene>
    <name evidence="7" type="primary">ypdA_24</name>
    <name evidence="7" type="ORF">DSM106044_03470</name>
</gene>
<dbReference type="InterPro" id="IPR036890">
    <property type="entry name" value="HATPase_C_sf"/>
</dbReference>
<comment type="subcellular location">
    <subcellularLocation>
        <location evidence="1">Membrane</location>
    </subcellularLocation>
</comment>
<dbReference type="GO" id="GO:0000155">
    <property type="term" value="F:phosphorelay sensor kinase activity"/>
    <property type="evidence" value="ECO:0007669"/>
    <property type="project" value="InterPro"/>
</dbReference>
<dbReference type="GO" id="GO:0016020">
    <property type="term" value="C:membrane"/>
    <property type="evidence" value="ECO:0007669"/>
    <property type="project" value="UniProtKB-SubCell"/>
</dbReference>
<dbReference type="Gene3D" id="3.30.565.10">
    <property type="entry name" value="Histidine kinase-like ATPase, C-terminal domain"/>
    <property type="match status" value="1"/>
</dbReference>
<evidence type="ECO:0000256" key="2">
    <source>
        <dbReference type="ARBA" id="ARBA00022553"/>
    </source>
</evidence>
<comment type="caution">
    <text evidence="7">The sequence shown here is derived from an EMBL/GenBank/DDBJ whole genome shotgun (WGS) entry which is preliminary data.</text>
</comment>
<keyword evidence="3 7" id="KW-0808">Transferase</keyword>